<keyword evidence="9" id="KW-1185">Reference proteome</keyword>
<feature type="transmembrane region" description="Helical" evidence="6">
    <location>
        <begin position="113"/>
        <end position="130"/>
    </location>
</feature>
<feature type="transmembrane region" description="Helical" evidence="6">
    <location>
        <begin position="86"/>
        <end position="107"/>
    </location>
</feature>
<dbReference type="InterPro" id="IPR042094">
    <property type="entry name" value="T2SS_GspF_sf"/>
</dbReference>
<dbReference type="Proteomes" id="UP000654947">
    <property type="component" value="Unassembled WGS sequence"/>
</dbReference>
<dbReference type="AlphaFoldDB" id="A0A918XAZ7"/>
<accession>A0A918XAZ7</accession>
<protein>
    <submittedName>
        <fullName evidence="8">Membrane protein</fullName>
    </submittedName>
</protein>
<keyword evidence="3 6" id="KW-0812">Transmembrane</keyword>
<feature type="transmembrane region" description="Helical" evidence="6">
    <location>
        <begin position="288"/>
        <end position="308"/>
    </location>
</feature>
<dbReference type="InterPro" id="IPR018076">
    <property type="entry name" value="T2SS_GspF_dom"/>
</dbReference>
<feature type="transmembrane region" description="Helical" evidence="6">
    <location>
        <begin position="12"/>
        <end position="33"/>
    </location>
</feature>
<organism evidence="8 9">
    <name type="scientific">Nocardiopsis kunsanensis</name>
    <dbReference type="NCBI Taxonomy" id="141693"/>
    <lineage>
        <taxon>Bacteria</taxon>
        <taxon>Bacillati</taxon>
        <taxon>Actinomycetota</taxon>
        <taxon>Actinomycetes</taxon>
        <taxon>Streptosporangiales</taxon>
        <taxon>Nocardiopsidaceae</taxon>
        <taxon>Nocardiopsis</taxon>
    </lineage>
</organism>
<evidence type="ECO:0000259" key="7">
    <source>
        <dbReference type="Pfam" id="PF00482"/>
    </source>
</evidence>
<dbReference type="GO" id="GO:0005886">
    <property type="term" value="C:plasma membrane"/>
    <property type="evidence" value="ECO:0007669"/>
    <property type="project" value="UniProtKB-SubCell"/>
</dbReference>
<evidence type="ECO:0000313" key="8">
    <source>
        <dbReference type="EMBL" id="GHD21640.1"/>
    </source>
</evidence>
<evidence type="ECO:0000313" key="9">
    <source>
        <dbReference type="Proteomes" id="UP000654947"/>
    </source>
</evidence>
<reference evidence="8 9" key="1">
    <citation type="journal article" date="2014" name="Int. J. Syst. Evol. Microbiol.">
        <title>Complete genome sequence of Corynebacterium casei LMG S-19264T (=DSM 44701T), isolated from a smear-ripened cheese.</title>
        <authorList>
            <consortium name="US DOE Joint Genome Institute (JGI-PGF)"/>
            <person name="Walter F."/>
            <person name="Albersmeier A."/>
            <person name="Kalinowski J."/>
            <person name="Ruckert C."/>
        </authorList>
    </citation>
    <scope>NUCLEOTIDE SEQUENCE [LARGE SCALE GENOMIC DNA]</scope>
    <source>
        <strain evidence="8 9">KCTC 19473</strain>
    </source>
</reference>
<evidence type="ECO:0000256" key="6">
    <source>
        <dbReference type="SAM" id="Phobius"/>
    </source>
</evidence>
<dbReference type="Pfam" id="PF00482">
    <property type="entry name" value="T2SSF"/>
    <property type="match status" value="1"/>
</dbReference>
<name>A0A918XAZ7_9ACTN</name>
<evidence type="ECO:0000256" key="2">
    <source>
        <dbReference type="ARBA" id="ARBA00022475"/>
    </source>
</evidence>
<gene>
    <name evidence="8" type="ORF">GCM10007147_15300</name>
</gene>
<feature type="domain" description="Type II secretion system protein GspF" evidence="7">
    <location>
        <begin position="149"/>
        <end position="272"/>
    </location>
</feature>
<comment type="caution">
    <text evidence="8">The sequence shown here is derived from an EMBL/GenBank/DDBJ whole genome shotgun (WGS) entry which is preliminary data.</text>
</comment>
<keyword evidence="4 6" id="KW-1133">Transmembrane helix</keyword>
<evidence type="ECO:0000256" key="5">
    <source>
        <dbReference type="ARBA" id="ARBA00023136"/>
    </source>
</evidence>
<keyword evidence="5 6" id="KW-0472">Membrane</keyword>
<evidence type="ECO:0000256" key="3">
    <source>
        <dbReference type="ARBA" id="ARBA00022692"/>
    </source>
</evidence>
<evidence type="ECO:0000256" key="1">
    <source>
        <dbReference type="ARBA" id="ARBA00004651"/>
    </source>
</evidence>
<sequence>MNWEILADWRISAILLALVLVLAVALWALWEFVSGTQQRRMIAERSALERAEHEAAAPMARLEVALFRTQWGARLHRRIARSGADIRLSTFVVALSAGALSAVVVVWQVLAPFFGLLAAAGVAFLFFSYLNRAEAKRREEFTAQLPDLARVLGNATSAGLALPTAVAMAAEELDGPAGEELARMTESMKLGASFEEAVAELRERMPSRELGVLLATLVVSSRSGGSLVTALRNISSTLEHRKETRREVRTTLSETTSTVWALGAMSVGAVFLINSIEPGIMRVMTTSVSGIAVLLVVAALFTLGFVLVNRITRFEL</sequence>
<proteinExistence type="predicted"/>
<evidence type="ECO:0000256" key="4">
    <source>
        <dbReference type="ARBA" id="ARBA00022989"/>
    </source>
</evidence>
<keyword evidence="2" id="KW-1003">Cell membrane</keyword>
<feature type="transmembrane region" description="Helical" evidence="6">
    <location>
        <begin position="252"/>
        <end position="276"/>
    </location>
</feature>
<dbReference type="RefSeq" id="WP_193517638.1">
    <property type="nucleotide sequence ID" value="NZ_BMXL01000005.1"/>
</dbReference>
<dbReference type="PANTHER" id="PTHR35007">
    <property type="entry name" value="INTEGRAL MEMBRANE PROTEIN-RELATED"/>
    <property type="match status" value="1"/>
</dbReference>
<dbReference type="Gene3D" id="1.20.81.30">
    <property type="entry name" value="Type II secretion system (T2SS), domain F"/>
    <property type="match status" value="1"/>
</dbReference>
<dbReference type="PANTHER" id="PTHR35007:SF1">
    <property type="entry name" value="PILUS ASSEMBLY PROTEIN"/>
    <property type="match status" value="1"/>
</dbReference>
<comment type="subcellular location">
    <subcellularLocation>
        <location evidence="1">Cell membrane</location>
        <topology evidence="1">Multi-pass membrane protein</topology>
    </subcellularLocation>
</comment>
<dbReference type="EMBL" id="BMXL01000005">
    <property type="protein sequence ID" value="GHD21640.1"/>
    <property type="molecule type" value="Genomic_DNA"/>
</dbReference>